<name>A0AAV7VSE8_PLEWA</name>
<evidence type="ECO:0000313" key="2">
    <source>
        <dbReference type="EMBL" id="KAJ1204634.1"/>
    </source>
</evidence>
<organism evidence="2 3">
    <name type="scientific">Pleurodeles waltl</name>
    <name type="common">Iberian ribbed newt</name>
    <dbReference type="NCBI Taxonomy" id="8319"/>
    <lineage>
        <taxon>Eukaryota</taxon>
        <taxon>Metazoa</taxon>
        <taxon>Chordata</taxon>
        <taxon>Craniata</taxon>
        <taxon>Vertebrata</taxon>
        <taxon>Euteleostomi</taxon>
        <taxon>Amphibia</taxon>
        <taxon>Batrachia</taxon>
        <taxon>Caudata</taxon>
        <taxon>Salamandroidea</taxon>
        <taxon>Salamandridae</taxon>
        <taxon>Pleurodelinae</taxon>
        <taxon>Pleurodeles</taxon>
    </lineage>
</organism>
<reference evidence="2" key="1">
    <citation type="journal article" date="2022" name="bioRxiv">
        <title>Sequencing and chromosome-scale assembly of the giantPleurodeles waltlgenome.</title>
        <authorList>
            <person name="Brown T."/>
            <person name="Elewa A."/>
            <person name="Iarovenko S."/>
            <person name="Subramanian E."/>
            <person name="Araus A.J."/>
            <person name="Petzold A."/>
            <person name="Susuki M."/>
            <person name="Suzuki K.-i.T."/>
            <person name="Hayashi T."/>
            <person name="Toyoda A."/>
            <person name="Oliveira C."/>
            <person name="Osipova E."/>
            <person name="Leigh N.D."/>
            <person name="Simon A."/>
            <person name="Yun M.H."/>
        </authorList>
    </citation>
    <scope>NUCLEOTIDE SEQUENCE</scope>
    <source>
        <strain evidence="2">20211129_DDA</strain>
        <tissue evidence="2">Liver</tissue>
    </source>
</reference>
<accession>A0AAV7VSE8</accession>
<evidence type="ECO:0000313" key="3">
    <source>
        <dbReference type="Proteomes" id="UP001066276"/>
    </source>
</evidence>
<proteinExistence type="predicted"/>
<sequence length="161" mass="17727">MPLMPLLSRKENKMEACWSNKFKRRGRGQDGRALRRSLLRSAASARRSDLWPAWGRPGGFLRVVRLSPVVPGAAVPVGAGLCRVGGRSEARPDSLGAAAARRGALPEQRDGPSPWGPLEPGLWGLRAWEPSWGPLMTGMYCGAWRWMLVAPERRKGFLESL</sequence>
<evidence type="ECO:0000256" key="1">
    <source>
        <dbReference type="SAM" id="MobiDB-lite"/>
    </source>
</evidence>
<dbReference type="EMBL" id="JANPWB010000002">
    <property type="protein sequence ID" value="KAJ1204634.1"/>
    <property type="molecule type" value="Genomic_DNA"/>
</dbReference>
<gene>
    <name evidence="2" type="ORF">NDU88_000074</name>
</gene>
<dbReference type="Proteomes" id="UP001066276">
    <property type="component" value="Chromosome 1_2"/>
</dbReference>
<dbReference type="AlphaFoldDB" id="A0AAV7VSE8"/>
<feature type="region of interest" description="Disordered" evidence="1">
    <location>
        <begin position="87"/>
        <end position="116"/>
    </location>
</feature>
<protein>
    <submittedName>
        <fullName evidence="2">Uncharacterized protein</fullName>
    </submittedName>
</protein>
<keyword evidence="3" id="KW-1185">Reference proteome</keyword>
<comment type="caution">
    <text evidence="2">The sequence shown here is derived from an EMBL/GenBank/DDBJ whole genome shotgun (WGS) entry which is preliminary data.</text>
</comment>
<feature type="compositionally biased region" description="Low complexity" evidence="1">
    <location>
        <begin position="95"/>
        <end position="105"/>
    </location>
</feature>